<dbReference type="Pfam" id="PF00553">
    <property type="entry name" value="CBM_2"/>
    <property type="match status" value="1"/>
</dbReference>
<dbReference type="InterPro" id="IPR033452">
    <property type="entry name" value="GH30_C"/>
</dbReference>
<dbReference type="Gene3D" id="3.20.20.80">
    <property type="entry name" value="Glycosidases"/>
    <property type="match status" value="1"/>
</dbReference>
<feature type="signal peptide" evidence="8">
    <location>
        <begin position="1"/>
        <end position="23"/>
    </location>
</feature>
<sequence>MNKNDKKSCYSALLLSIAGVCFACSHVLAQSVTLNPATEYQTIRGFGGMNAPGWIADLTPAQIDTAYGSEQGQLGLSIMRMRIDPNSANWRQQVSAAVRARQLGAILLATPWSPPAFMKTNNSLINGGKLKPEYYDEYATHLLDFANFMSTNGAPLYTVSVQNEPDWHPDYESCDWSGDDFVSFLNSQGSRFGSNLKVTVGEAVGFAKRFTDPVLNSPTAVQHADIIAGHLYGAVPQDYPLARSKGKEVWMTEHYTDSKSDANVWPLALDVGTELHQSMAANFNAYIWWYIRRSYGLLSENGQVSKRGYIMSQYARFVRPGYKRIGATEKPYSDVLVTAYKGPDNKIVMVVVNNGTGSRNLNVNLQNGSVGNFVKYSTSDSLNVAYGGTYQVTNGATSFYVEPKSIATFVSEGTAATSSSSSSRSSVAPSSISRSSVAPSSVPRSSVAPSSTPRSSVASSFIRSSSSSSVANGNANASCSYVVTNDWGSGYTAAIRIKNNGTSAINNWNVNWSYSDGTRISNSWNATLSGTNPYSATGLSWNSSIQPGQTAEFGFQGIKNNGAAQVPAVTGSVCK</sequence>
<gene>
    <name evidence="10" type="ORF">J2X05_002902</name>
</gene>
<dbReference type="PANTHER" id="PTHR11069">
    <property type="entry name" value="GLUCOSYLCERAMIDASE"/>
    <property type="match status" value="1"/>
</dbReference>
<evidence type="ECO:0000313" key="11">
    <source>
        <dbReference type="Proteomes" id="UP001253595"/>
    </source>
</evidence>
<feature type="domain" description="CBM2" evidence="9">
    <location>
        <begin position="472"/>
        <end position="575"/>
    </location>
</feature>
<proteinExistence type="inferred from homology"/>
<dbReference type="EMBL" id="JAVDVX010000005">
    <property type="protein sequence ID" value="MDR7090876.1"/>
    <property type="molecule type" value="Genomic_DNA"/>
</dbReference>
<dbReference type="InterPro" id="IPR033453">
    <property type="entry name" value="Glyco_hydro_30_TIM-barrel"/>
</dbReference>
<dbReference type="Gene3D" id="2.60.40.1180">
    <property type="entry name" value="Golgi alpha-mannosidase II"/>
    <property type="match status" value="1"/>
</dbReference>
<evidence type="ECO:0000259" key="9">
    <source>
        <dbReference type="PROSITE" id="PS51173"/>
    </source>
</evidence>
<organism evidence="10 11">
    <name type="scientific">Cellvibrio fibrivorans</name>
    <dbReference type="NCBI Taxonomy" id="126350"/>
    <lineage>
        <taxon>Bacteria</taxon>
        <taxon>Pseudomonadati</taxon>
        <taxon>Pseudomonadota</taxon>
        <taxon>Gammaproteobacteria</taxon>
        <taxon>Cellvibrionales</taxon>
        <taxon>Cellvibrionaceae</taxon>
        <taxon>Cellvibrio</taxon>
    </lineage>
</organism>
<evidence type="ECO:0000256" key="5">
    <source>
        <dbReference type="ARBA" id="ARBA00023295"/>
    </source>
</evidence>
<dbReference type="InterPro" id="IPR012291">
    <property type="entry name" value="CBM2_carb-bd_dom_sf"/>
</dbReference>
<dbReference type="PROSITE" id="PS51173">
    <property type="entry name" value="CBM2"/>
    <property type="match status" value="1"/>
</dbReference>
<dbReference type="Pfam" id="PF17189">
    <property type="entry name" value="Glyco_hydro_30C"/>
    <property type="match status" value="1"/>
</dbReference>
<dbReference type="InterPro" id="IPR013780">
    <property type="entry name" value="Glyco_hydro_b"/>
</dbReference>
<dbReference type="InterPro" id="IPR017853">
    <property type="entry name" value="GH"/>
</dbReference>
<evidence type="ECO:0000313" key="10">
    <source>
        <dbReference type="EMBL" id="MDR7090876.1"/>
    </source>
</evidence>
<comment type="similarity">
    <text evidence="1 6">Belongs to the glycosyl hydrolase 30 family.</text>
</comment>
<comment type="caution">
    <text evidence="10">The sequence shown here is derived from an EMBL/GenBank/DDBJ whole genome shotgun (WGS) entry which is preliminary data.</text>
</comment>
<keyword evidence="2 8" id="KW-0732">Signal</keyword>
<dbReference type="PANTHER" id="PTHR11069:SF38">
    <property type="entry name" value="GLUCURONOXYLANASE XYNC"/>
    <property type="match status" value="1"/>
</dbReference>
<protein>
    <submittedName>
        <fullName evidence="10">O-glycosyl hydrolase</fullName>
    </submittedName>
</protein>
<evidence type="ECO:0000256" key="6">
    <source>
        <dbReference type="RuleBase" id="RU361188"/>
    </source>
</evidence>
<keyword evidence="4" id="KW-1015">Disulfide bond</keyword>
<dbReference type="SUPFAM" id="SSF51445">
    <property type="entry name" value="(Trans)glycosidases"/>
    <property type="match status" value="1"/>
</dbReference>
<evidence type="ECO:0000256" key="3">
    <source>
        <dbReference type="ARBA" id="ARBA00022801"/>
    </source>
</evidence>
<dbReference type="PROSITE" id="PS00561">
    <property type="entry name" value="CBM2_A"/>
    <property type="match status" value="1"/>
</dbReference>
<keyword evidence="11" id="KW-1185">Reference proteome</keyword>
<keyword evidence="5 6" id="KW-0326">Glycosidase</keyword>
<evidence type="ECO:0000256" key="7">
    <source>
        <dbReference type="SAM" id="MobiDB-lite"/>
    </source>
</evidence>
<evidence type="ECO:0000256" key="2">
    <source>
        <dbReference type="ARBA" id="ARBA00022729"/>
    </source>
</evidence>
<dbReference type="InterPro" id="IPR001139">
    <property type="entry name" value="Glyco_hydro_30"/>
</dbReference>
<dbReference type="InterPro" id="IPR018366">
    <property type="entry name" value="CBM2_CS"/>
</dbReference>
<dbReference type="RefSeq" id="WP_310073557.1">
    <property type="nucleotide sequence ID" value="NZ_JAVDVX010000005.1"/>
</dbReference>
<dbReference type="GO" id="GO:0016787">
    <property type="term" value="F:hydrolase activity"/>
    <property type="evidence" value="ECO:0007669"/>
    <property type="project" value="UniProtKB-KW"/>
</dbReference>
<dbReference type="Pfam" id="PF02055">
    <property type="entry name" value="Glyco_hydro_30"/>
    <property type="match status" value="1"/>
</dbReference>
<evidence type="ECO:0000256" key="8">
    <source>
        <dbReference type="SAM" id="SignalP"/>
    </source>
</evidence>
<evidence type="ECO:0000256" key="1">
    <source>
        <dbReference type="ARBA" id="ARBA00005382"/>
    </source>
</evidence>
<accession>A0ABU1V0C1</accession>
<keyword evidence="3 6" id="KW-0378">Hydrolase</keyword>
<dbReference type="InterPro" id="IPR008965">
    <property type="entry name" value="CBM2/CBM3_carb-bd_dom_sf"/>
</dbReference>
<name>A0ABU1V0C1_9GAMM</name>
<feature type="chain" id="PRO_5046943482" evidence="8">
    <location>
        <begin position="24"/>
        <end position="575"/>
    </location>
</feature>
<dbReference type="SUPFAM" id="SSF49384">
    <property type="entry name" value="Carbohydrate-binding domain"/>
    <property type="match status" value="1"/>
</dbReference>
<dbReference type="InterPro" id="IPR001919">
    <property type="entry name" value="CBD2"/>
</dbReference>
<evidence type="ECO:0000256" key="4">
    <source>
        <dbReference type="ARBA" id="ARBA00023157"/>
    </source>
</evidence>
<reference evidence="10 11" key="1">
    <citation type="submission" date="2023-07" db="EMBL/GenBank/DDBJ databases">
        <title>Sorghum-associated microbial communities from plants grown in Nebraska, USA.</title>
        <authorList>
            <person name="Schachtman D."/>
        </authorList>
    </citation>
    <scope>NUCLEOTIDE SEQUENCE [LARGE SCALE GENOMIC DNA]</scope>
    <source>
        <strain evidence="10 11">BE190</strain>
    </source>
</reference>
<feature type="region of interest" description="Disordered" evidence="7">
    <location>
        <begin position="416"/>
        <end position="457"/>
    </location>
</feature>
<dbReference type="SUPFAM" id="SSF51011">
    <property type="entry name" value="Glycosyl hydrolase domain"/>
    <property type="match status" value="1"/>
</dbReference>
<dbReference type="Gene3D" id="2.60.40.290">
    <property type="match status" value="1"/>
</dbReference>
<dbReference type="SMART" id="SM00637">
    <property type="entry name" value="CBD_II"/>
    <property type="match status" value="1"/>
</dbReference>
<dbReference type="Proteomes" id="UP001253595">
    <property type="component" value="Unassembled WGS sequence"/>
</dbReference>